<gene>
    <name evidence="1" type="ORF">VIBNI_B1375</name>
</gene>
<dbReference type="OrthoDB" id="5884544at2"/>
<reference evidence="1 2" key="1">
    <citation type="journal article" date="2013" name="ISME J.">
        <title>Comparative genomics of pathogenic lineages of Vibrio nigripulchritudo identifies virulence-associated traits.</title>
        <authorList>
            <person name="Goudenege D."/>
            <person name="Labreuche Y."/>
            <person name="Krin E."/>
            <person name="Ansquer D."/>
            <person name="Mangenot S."/>
            <person name="Calteau A."/>
            <person name="Medigue C."/>
            <person name="Mazel D."/>
            <person name="Polz M.F."/>
            <person name="Le Roux F."/>
        </authorList>
    </citation>
    <scope>NUCLEOTIDE SEQUENCE [LARGE SCALE GENOMIC DNA]</scope>
    <source>
        <strain evidence="2">SnF1</strain>
    </source>
</reference>
<dbReference type="Pfam" id="PF15575">
    <property type="entry name" value="Imm49"/>
    <property type="match status" value="1"/>
</dbReference>
<dbReference type="InterPro" id="IPR029074">
    <property type="entry name" value="Imm49"/>
</dbReference>
<evidence type="ECO:0000313" key="2">
    <source>
        <dbReference type="Proteomes" id="UP000016895"/>
    </source>
</evidence>
<evidence type="ECO:0000313" key="1">
    <source>
        <dbReference type="EMBL" id="CCO61130.1"/>
    </source>
</evidence>
<dbReference type="AlphaFoldDB" id="U4KIR3"/>
<keyword evidence="2" id="KW-1185">Reference proteome</keyword>
<dbReference type="EMBL" id="FO203527">
    <property type="protein sequence ID" value="CCO61130.1"/>
    <property type="molecule type" value="Genomic_DNA"/>
</dbReference>
<dbReference type="Proteomes" id="UP000016895">
    <property type="component" value="Chromosome 2"/>
</dbReference>
<organism evidence="1 2">
    <name type="scientific">Vibrio nigripulchritudo</name>
    <dbReference type="NCBI Taxonomy" id="28173"/>
    <lineage>
        <taxon>Bacteria</taxon>
        <taxon>Pseudomonadati</taxon>
        <taxon>Pseudomonadota</taxon>
        <taxon>Gammaproteobacteria</taxon>
        <taxon>Vibrionales</taxon>
        <taxon>Vibrionaceae</taxon>
        <taxon>Vibrio</taxon>
    </lineage>
</organism>
<dbReference type="KEGG" id="vni:VIBNI_B1375"/>
<dbReference type="RefSeq" id="WP_022561611.1">
    <property type="nucleotide sequence ID" value="NC_022543.1"/>
</dbReference>
<sequence length="244" mass="28140">MAFRSIQYRGKKTYFRLEFLNTSIDIEPSKGSYGFYDWMDAVSANAMIRNNEGVKELCLVEQEILGTYFDEPFRRVNNTYFEFFKVFYSDEADPQIRAEALKSVRAIGEPGVINAIVEREIENRIHSLYTPLVNIIEAIWQGNHEGVEQTVLEAMDKNYHYFAYLVPEKGQPNGEKSLDLGDVDAMFYDKIIALLAVYFDQTGKTMSFDSPYLPEWIIKNEGPTIQEVLANPPVFDLEHVLETK</sequence>
<name>U4KIR3_9VIBR</name>
<accession>U4KIR3</accession>
<dbReference type="PATRIC" id="fig|1260221.3.peg.4979"/>
<protein>
    <submittedName>
        <fullName evidence="1">Uncharacterized protein</fullName>
    </submittedName>
</protein>
<proteinExistence type="predicted"/>